<evidence type="ECO:0000259" key="2">
    <source>
        <dbReference type="Pfam" id="PF13524"/>
    </source>
</evidence>
<dbReference type="CDD" id="cd03801">
    <property type="entry name" value="GT4_PimA-like"/>
    <property type="match status" value="1"/>
</dbReference>
<protein>
    <recommendedName>
        <fullName evidence="2">Spore protein YkvP/CgeB glycosyl transferase-like domain-containing protein</fullName>
    </recommendedName>
</protein>
<evidence type="ECO:0000313" key="3">
    <source>
        <dbReference type="EMBL" id="QDT53703.1"/>
    </source>
</evidence>
<dbReference type="Proteomes" id="UP000315700">
    <property type="component" value="Chromosome"/>
</dbReference>
<dbReference type="InterPro" id="IPR055259">
    <property type="entry name" value="YkvP/CgeB_Glyco_trans-like"/>
</dbReference>
<dbReference type="PANTHER" id="PTHR12526:SF626">
    <property type="entry name" value="GLL4300 PROTEIN"/>
    <property type="match status" value="1"/>
</dbReference>
<dbReference type="InParanoid" id="A0A517SC61"/>
<feature type="domain" description="Spore protein YkvP/CgeB glycosyl transferase-like" evidence="2">
    <location>
        <begin position="308"/>
        <end position="423"/>
    </location>
</feature>
<feature type="chain" id="PRO_5021871729" description="Spore protein YkvP/CgeB glycosyl transferase-like domain-containing protein" evidence="1">
    <location>
        <begin position="21"/>
        <end position="432"/>
    </location>
</feature>
<sequence length="432" mass="46902" precursor="true">MLRACIVCLPAAAVINPALGGGIGGTETRAWLFARTLAKRGDTQVTFIVRNRTPMDGTVEGVVIRTFVDRVYNLFEQVGLCVVRRSGFPWLRLRRWRTSLLWQFPAAVAVRLFSPRRNPTQPAPHFQHIDCDVFCTFGVQTVSATVIASAHAAGKRAVLVLGSDGDLDEKFLTDPDSINPYGDRAAVCRFILEQADEIVCQTPDQKRVLKERFGREGVVIENPLDLEEFDRLAGKGKAAAADEMVSDARSPSGASSARSSRPVLWVGRADAIHKRPMLAIDIAKQCPAIPFLLVMNPRDPAEEARVRAAAPANVTIRDRVPPPEMPALMERSLALLNTSSLEGFANTFLQAGAARIPVVSVEVGDVYLRQSRGGEWCAGDLGRGAAILRAWASDDAGRSELGANGRAWVEAHHAAAERAAELRDVLAATQRA</sequence>
<dbReference type="AlphaFoldDB" id="A0A517SC61"/>
<dbReference type="Pfam" id="PF13524">
    <property type="entry name" value="Glyco_trans_1_2"/>
    <property type="match status" value="1"/>
</dbReference>
<dbReference type="PANTHER" id="PTHR12526">
    <property type="entry name" value="GLYCOSYLTRANSFERASE"/>
    <property type="match status" value="1"/>
</dbReference>
<dbReference type="RefSeq" id="WP_145029128.1">
    <property type="nucleotide sequence ID" value="NZ_CP036271.1"/>
</dbReference>
<keyword evidence="1" id="KW-0732">Signal</keyword>
<dbReference type="SUPFAM" id="SSF53756">
    <property type="entry name" value="UDP-Glycosyltransferase/glycogen phosphorylase"/>
    <property type="match status" value="1"/>
</dbReference>
<proteinExistence type="predicted"/>
<dbReference type="OrthoDB" id="9775208at2"/>
<dbReference type="KEGG" id="ccos:Pan44_17260"/>
<evidence type="ECO:0000313" key="4">
    <source>
        <dbReference type="Proteomes" id="UP000315700"/>
    </source>
</evidence>
<organism evidence="3 4">
    <name type="scientific">Caulifigura coniformis</name>
    <dbReference type="NCBI Taxonomy" id="2527983"/>
    <lineage>
        <taxon>Bacteria</taxon>
        <taxon>Pseudomonadati</taxon>
        <taxon>Planctomycetota</taxon>
        <taxon>Planctomycetia</taxon>
        <taxon>Planctomycetales</taxon>
        <taxon>Planctomycetaceae</taxon>
        <taxon>Caulifigura</taxon>
    </lineage>
</organism>
<feature type="signal peptide" evidence="1">
    <location>
        <begin position="1"/>
        <end position="20"/>
    </location>
</feature>
<evidence type="ECO:0000256" key="1">
    <source>
        <dbReference type="SAM" id="SignalP"/>
    </source>
</evidence>
<gene>
    <name evidence="3" type="ORF">Pan44_17260</name>
</gene>
<reference evidence="3 4" key="1">
    <citation type="submission" date="2019-02" db="EMBL/GenBank/DDBJ databases">
        <title>Deep-cultivation of Planctomycetes and their phenomic and genomic characterization uncovers novel biology.</title>
        <authorList>
            <person name="Wiegand S."/>
            <person name="Jogler M."/>
            <person name="Boedeker C."/>
            <person name="Pinto D."/>
            <person name="Vollmers J."/>
            <person name="Rivas-Marin E."/>
            <person name="Kohn T."/>
            <person name="Peeters S.H."/>
            <person name="Heuer A."/>
            <person name="Rast P."/>
            <person name="Oberbeckmann S."/>
            <person name="Bunk B."/>
            <person name="Jeske O."/>
            <person name="Meyerdierks A."/>
            <person name="Storesund J.E."/>
            <person name="Kallscheuer N."/>
            <person name="Luecker S."/>
            <person name="Lage O.M."/>
            <person name="Pohl T."/>
            <person name="Merkel B.J."/>
            <person name="Hornburger P."/>
            <person name="Mueller R.-W."/>
            <person name="Bruemmer F."/>
            <person name="Labrenz M."/>
            <person name="Spormann A.M."/>
            <person name="Op den Camp H."/>
            <person name="Overmann J."/>
            <person name="Amann R."/>
            <person name="Jetten M.S.M."/>
            <person name="Mascher T."/>
            <person name="Medema M.H."/>
            <person name="Devos D.P."/>
            <person name="Kaster A.-K."/>
            <person name="Ovreas L."/>
            <person name="Rohde M."/>
            <person name="Galperin M.Y."/>
            <person name="Jogler C."/>
        </authorList>
    </citation>
    <scope>NUCLEOTIDE SEQUENCE [LARGE SCALE GENOMIC DNA]</scope>
    <source>
        <strain evidence="3 4">Pan44</strain>
    </source>
</reference>
<keyword evidence="4" id="KW-1185">Reference proteome</keyword>
<dbReference type="EMBL" id="CP036271">
    <property type="protein sequence ID" value="QDT53703.1"/>
    <property type="molecule type" value="Genomic_DNA"/>
</dbReference>
<name>A0A517SC61_9PLAN</name>
<accession>A0A517SC61</accession>
<dbReference type="Gene3D" id="3.40.50.2000">
    <property type="entry name" value="Glycogen Phosphorylase B"/>
    <property type="match status" value="2"/>
</dbReference>